<accession>A0A6N1CL14</accession>
<gene>
    <name evidence="1" type="ORF">GN234_28025</name>
</gene>
<name>A0A6N1CL14_9PSED</name>
<evidence type="ECO:0000313" key="1">
    <source>
        <dbReference type="EMBL" id="QKS85538.1"/>
    </source>
</evidence>
<dbReference type="Proteomes" id="UP000509545">
    <property type="component" value="Chromosome"/>
</dbReference>
<dbReference type="KEGG" id="pbz:GN234_28025"/>
<organism evidence="1 2">
    <name type="scientific">Pseudomonas bijieensis</name>
    <dbReference type="NCBI Taxonomy" id="2681983"/>
    <lineage>
        <taxon>Bacteria</taxon>
        <taxon>Pseudomonadati</taxon>
        <taxon>Pseudomonadota</taxon>
        <taxon>Gammaproteobacteria</taxon>
        <taxon>Pseudomonadales</taxon>
        <taxon>Pseudomonadaceae</taxon>
        <taxon>Pseudomonas</taxon>
    </lineage>
</organism>
<dbReference type="AlphaFoldDB" id="A0A6N1CL14"/>
<keyword evidence="2" id="KW-1185">Reference proteome</keyword>
<evidence type="ECO:0000313" key="2">
    <source>
        <dbReference type="Proteomes" id="UP000509545"/>
    </source>
</evidence>
<protein>
    <submittedName>
        <fullName evidence="1">Uncharacterized protein</fullName>
    </submittedName>
</protein>
<sequence>MIHEWSTGRSMQFKRGFKIFGFALVIATAAGCKSYTEKAAEGLPNSHTAGIRAIEKTLTIASVDGADTLYALYTQRTEYRLSSGNHRLEVKKWTGTRATRSIFRDVNLKAGREYGLKAVSSEDWWDFRIDDMETGERIDTPIIP</sequence>
<dbReference type="EMBL" id="CP048810">
    <property type="protein sequence ID" value="QKS85538.1"/>
    <property type="molecule type" value="Genomic_DNA"/>
</dbReference>
<dbReference type="RefSeq" id="WP_176689390.1">
    <property type="nucleotide sequence ID" value="NZ_CP048810.1"/>
</dbReference>
<proteinExistence type="predicted"/>
<reference evidence="1 2" key="1">
    <citation type="submission" date="2020-02" db="EMBL/GenBank/DDBJ databases">
        <authorList>
            <person name="Liang J."/>
        </authorList>
    </citation>
    <scope>NUCLEOTIDE SEQUENCE [LARGE SCALE GENOMIC DNA]</scope>
    <source>
        <strain evidence="1 2">L22-9</strain>
    </source>
</reference>